<proteinExistence type="predicted"/>
<organism evidence="1 2">
    <name type="scientific">Mesotoga infera</name>
    <dbReference type="NCBI Taxonomy" id="1236046"/>
    <lineage>
        <taxon>Bacteria</taxon>
        <taxon>Thermotogati</taxon>
        <taxon>Thermotogota</taxon>
        <taxon>Thermotogae</taxon>
        <taxon>Kosmotogales</taxon>
        <taxon>Kosmotogaceae</taxon>
        <taxon>Mesotoga</taxon>
    </lineage>
</organism>
<name>A0A3D3TR38_9BACT</name>
<comment type="caution">
    <text evidence="1">The sequence shown here is derived from an EMBL/GenBank/DDBJ whole genome shotgun (WGS) entry which is preliminary data.</text>
</comment>
<dbReference type="EMBL" id="DQBS01000189">
    <property type="protein sequence ID" value="HCO70585.1"/>
    <property type="molecule type" value="Genomic_DNA"/>
</dbReference>
<dbReference type="AlphaFoldDB" id="A0A3D3TR38"/>
<dbReference type="SUPFAM" id="SSF53649">
    <property type="entry name" value="Alkaline phosphatase-like"/>
    <property type="match status" value="1"/>
</dbReference>
<dbReference type="Pfam" id="PF08665">
    <property type="entry name" value="PglZ"/>
    <property type="match status" value="1"/>
</dbReference>
<accession>A0A3D3TR38</accession>
<evidence type="ECO:0000313" key="2">
    <source>
        <dbReference type="Proteomes" id="UP000264215"/>
    </source>
</evidence>
<dbReference type="Proteomes" id="UP000264215">
    <property type="component" value="Unassembled WGS sequence"/>
</dbReference>
<gene>
    <name evidence="1" type="primary">pglZ</name>
    <name evidence="1" type="ORF">DIT26_08470</name>
</gene>
<dbReference type="NCBIfam" id="NF033449">
    <property type="entry name" value="BREX_PglZ_3"/>
    <property type="match status" value="1"/>
</dbReference>
<evidence type="ECO:0000313" key="1">
    <source>
        <dbReference type="EMBL" id="HCO70585.1"/>
    </source>
</evidence>
<protein>
    <submittedName>
        <fullName evidence="1">BREX-3 system phosphatase PglZ</fullName>
    </submittedName>
</protein>
<reference evidence="1 2" key="1">
    <citation type="journal article" date="2018" name="Nat. Biotechnol.">
        <title>A standardized bacterial taxonomy based on genome phylogeny substantially revises the tree of life.</title>
        <authorList>
            <person name="Parks D.H."/>
            <person name="Chuvochina M."/>
            <person name="Waite D.W."/>
            <person name="Rinke C."/>
            <person name="Skarshewski A."/>
            <person name="Chaumeil P.A."/>
            <person name="Hugenholtz P."/>
        </authorList>
    </citation>
    <scope>NUCLEOTIDE SEQUENCE [LARGE SCALE GENOMIC DNA]</scope>
    <source>
        <strain evidence="1">UBA9905</strain>
    </source>
</reference>
<sequence>MEFPRRNDYSPNRASSCLDRQGGRVMRSLNSRIIDKILNPEKDSMIVYDPDGLVDQAVLEELSERGFHVIEYKDPIAFRFEYESEFRDKAKSFLVLTRETPAGELPFDIYSSLLTVDVSLSSIFPKLSRTALESLERWELDRLNDSYSDDLDYLSTRRTREFILKRIYEFDPSKRYNLTELIAWLIKLHYNRLQLRGELFDLVMDIARERGYERLLDLPSFVEHRESFLEFLQERWPVFLKRHGRFSVSDNNEASFRQKGPNSLPFDDPSIKVYTDTMFAEGLLKPVPVDDPSKFEKSWMVIGIDGPGSERIRFKKLLQIVSDSLPKANTSYNNWIDFAWRWAELNLVACSIPLGNDDQSDLNAIRTITDSQFESWMVEEYGRLLTVSSRWPVTVRDIFNWTSKLSIENKKLALIVIDGMSLLQWLKLSNCMKDFSFEQYAAYAMIPTITAVSRQAIFSGMLPMDLPNLTSNSAESRLWERAWLDRGFREREIAHINKPDNQLIREVEQSIGKGQSLIGIVIRELDEKAHGENIGMRALLAATETWAKESCFLDLCKLLYREGYEVFLTSDHGNVEANGIGNPSEGLIAETRGERVRIYKDRLLREKIHIEYPDSIEWVPVGLPQNFFPLIAQGRRAFTTANSVVVSHGGLTLEEVIVPLIRLRKG</sequence>
<dbReference type="InterPro" id="IPR017850">
    <property type="entry name" value="Alkaline_phosphatase_core_sf"/>
</dbReference>